<comment type="caution">
    <text evidence="2">The sequence shown here is derived from an EMBL/GenBank/DDBJ whole genome shotgun (WGS) entry which is preliminary data.</text>
</comment>
<evidence type="ECO:0000256" key="1">
    <source>
        <dbReference type="SAM" id="MobiDB-lite"/>
    </source>
</evidence>
<name>A0ABR3F8P6_9AGAR</name>
<feature type="compositionally biased region" description="Low complexity" evidence="1">
    <location>
        <begin position="910"/>
        <end position="922"/>
    </location>
</feature>
<organism evidence="2 3">
    <name type="scientific">Marasmius crinis-equi</name>
    <dbReference type="NCBI Taxonomy" id="585013"/>
    <lineage>
        <taxon>Eukaryota</taxon>
        <taxon>Fungi</taxon>
        <taxon>Dikarya</taxon>
        <taxon>Basidiomycota</taxon>
        <taxon>Agaricomycotina</taxon>
        <taxon>Agaricomycetes</taxon>
        <taxon>Agaricomycetidae</taxon>
        <taxon>Agaricales</taxon>
        <taxon>Marasmiineae</taxon>
        <taxon>Marasmiaceae</taxon>
        <taxon>Marasmius</taxon>
    </lineage>
</organism>
<feature type="region of interest" description="Disordered" evidence="1">
    <location>
        <begin position="910"/>
        <end position="982"/>
    </location>
</feature>
<sequence>MPAVPVQQLNGHGKENTEEESPLTLAHLTPKPKPKSCVLVDSPKRNSPSKTQTQKRKRVLFEEDDAAADGDVDVEIGGNDKMIDLTQSADDEDEIRYHDTMQTPLLSMKGEHSVLMNVSVDMDMTPDSMEVDLNTELAGRWMMYSRELGLGGSEESKPVLQSKKQEEKPTKTLSTKPVFPKPPGSTKSKTEDQPRSKNSAVRKPESSASKPKRNFPSTQPPKPTPVKHSNASSVPPADTANGVEPPKNRQRLHWLGLYLNPLRRRRVWIPPLRLQCPLSLVTPSSSPSTISSARSPSAVTIQAAPAPSTNDYAVGSSLPFLSPPPEQRVASPTIALPPRASTSVPPSGFLASSLSTQVIPSSSDTDSVLRLLYHLKSIICIAVKPSSSSADHTSTELKSRSQSKSAVSTDKSSSSTLANTSNPKEMGKRGALQLSSEPESTVTTVKHPSSSKAKPKPHMKDVDSKKGRKMATTSRAVSFSQSAAVVPPLRRAASLLKAKAGVTAPTTSTASTSKPSLPSSSCSTTAPATTSSVPSLEEEKESQTHNVRVDVEEQCPSLVEEQDLPSEAAVTSSGRTEVDVALAADEMVVEETLGPLSLAITTVATAGTSSTSSDDVPSSPPAAISSTTPIPLEHPDDNTEADAATPTAPVGHVSKPTKTSGAANPKSKVVEKAKKPPRTKPRLPPAKTKEKCAPGTGPSRVSATVPNKLTTNLIPSSSVSSSEKHDVYVDVEEQASSSLTTPAQAAVTFLTTTEADTVPAIDDVEVFPLEGKTPGPCFMISDDVPSSLAATSSTTPGTAAPASGVDLIPHISKPETESSSAAVIQKAHLATAKGKAPVVVGKGPPRKKPRVPAAPVLLLVKEKRTQRVASAPAPGKVKPRAPVDRKGKEKESALQKVDERIEETIAVATAANASTTQNNNNNGVEFTFCSPPPESSAANDASTSTPPLASTFEGSYTSQQLPTSNDEMLTVSQLSPQKPVST</sequence>
<evidence type="ECO:0000313" key="3">
    <source>
        <dbReference type="Proteomes" id="UP001465976"/>
    </source>
</evidence>
<feature type="compositionally biased region" description="Low complexity" evidence="1">
    <location>
        <begin position="607"/>
        <end position="631"/>
    </location>
</feature>
<feature type="compositionally biased region" description="Polar residues" evidence="1">
    <location>
        <begin position="471"/>
        <end position="481"/>
    </location>
</feature>
<accession>A0ABR3F8P6</accession>
<feature type="region of interest" description="Disordered" evidence="1">
    <location>
        <begin position="866"/>
        <end position="897"/>
    </location>
</feature>
<feature type="compositionally biased region" description="Low complexity" evidence="1">
    <location>
        <begin position="402"/>
        <end position="415"/>
    </location>
</feature>
<feature type="compositionally biased region" description="Low complexity" evidence="1">
    <location>
        <begin position="499"/>
        <end position="535"/>
    </location>
</feature>
<keyword evidence="3" id="KW-1185">Reference proteome</keyword>
<gene>
    <name evidence="2" type="ORF">V5O48_010341</name>
</gene>
<feature type="compositionally biased region" description="Basic and acidic residues" evidence="1">
    <location>
        <begin position="881"/>
        <end position="897"/>
    </location>
</feature>
<proteinExistence type="predicted"/>
<reference evidence="2 3" key="1">
    <citation type="submission" date="2024-02" db="EMBL/GenBank/DDBJ databases">
        <title>A draft genome for the cacao thread blight pathogen Marasmius crinis-equi.</title>
        <authorList>
            <person name="Cohen S.P."/>
            <person name="Baruah I.K."/>
            <person name="Amoako-Attah I."/>
            <person name="Bukari Y."/>
            <person name="Meinhardt L.W."/>
            <person name="Bailey B.A."/>
        </authorList>
    </citation>
    <scope>NUCLEOTIDE SEQUENCE [LARGE SCALE GENOMIC DNA]</scope>
    <source>
        <strain evidence="2 3">GH-76</strain>
    </source>
</reference>
<feature type="compositionally biased region" description="Polar residues" evidence="1">
    <location>
        <begin position="433"/>
        <end position="447"/>
    </location>
</feature>
<feature type="compositionally biased region" description="Polar residues" evidence="1">
    <location>
        <begin position="936"/>
        <end position="982"/>
    </location>
</feature>
<dbReference type="Proteomes" id="UP001465976">
    <property type="component" value="Unassembled WGS sequence"/>
</dbReference>
<protein>
    <recommendedName>
        <fullName evidence="4">Flocculation protein FLO11</fullName>
    </recommendedName>
</protein>
<feature type="region of interest" description="Disordered" evidence="1">
    <location>
        <begin position="388"/>
        <end position="481"/>
    </location>
</feature>
<feature type="region of interest" description="Disordered" evidence="1">
    <location>
        <begin position="151"/>
        <end position="247"/>
    </location>
</feature>
<evidence type="ECO:0008006" key="4">
    <source>
        <dbReference type="Google" id="ProtNLM"/>
    </source>
</evidence>
<feature type="region of interest" description="Disordered" evidence="1">
    <location>
        <begin position="499"/>
        <end position="547"/>
    </location>
</feature>
<evidence type="ECO:0000313" key="2">
    <source>
        <dbReference type="EMBL" id="KAL0571623.1"/>
    </source>
</evidence>
<dbReference type="EMBL" id="JBAHYK010000740">
    <property type="protein sequence ID" value="KAL0571623.1"/>
    <property type="molecule type" value="Genomic_DNA"/>
</dbReference>
<feature type="region of interest" description="Disordered" evidence="1">
    <location>
        <begin position="607"/>
        <end position="704"/>
    </location>
</feature>
<feature type="region of interest" description="Disordered" evidence="1">
    <location>
        <begin position="1"/>
        <end position="56"/>
    </location>
</feature>